<evidence type="ECO:0000313" key="1">
    <source>
        <dbReference type="Proteomes" id="UP000887564"/>
    </source>
</evidence>
<protein>
    <submittedName>
        <fullName evidence="2">Nucleoside diphosphate kinase-like domain-containing protein</fullName>
    </submittedName>
</protein>
<reference evidence="2" key="1">
    <citation type="submission" date="2022-11" db="UniProtKB">
        <authorList>
            <consortium name="WormBaseParasite"/>
        </authorList>
    </citation>
    <scope>IDENTIFICATION</scope>
</reference>
<name>A0A914RRS3_PAREQ</name>
<organism evidence="1 2">
    <name type="scientific">Parascaris equorum</name>
    <name type="common">Equine roundworm</name>
    <dbReference type="NCBI Taxonomy" id="6256"/>
    <lineage>
        <taxon>Eukaryota</taxon>
        <taxon>Metazoa</taxon>
        <taxon>Ecdysozoa</taxon>
        <taxon>Nematoda</taxon>
        <taxon>Chromadorea</taxon>
        <taxon>Rhabditida</taxon>
        <taxon>Spirurina</taxon>
        <taxon>Ascaridomorpha</taxon>
        <taxon>Ascaridoidea</taxon>
        <taxon>Ascarididae</taxon>
        <taxon>Parascaris</taxon>
    </lineage>
</organism>
<keyword evidence="1" id="KW-1185">Reference proteome</keyword>
<dbReference type="AlphaFoldDB" id="A0A914RRS3"/>
<dbReference type="Proteomes" id="UP000887564">
    <property type="component" value="Unplaced"/>
</dbReference>
<proteinExistence type="predicted"/>
<accession>A0A914RRS3</accession>
<sequence>MAKSEKWIMENILQKCSLWNTEYNSFPGPVRVIFLLKPEGVLQRALEVGYRGITENCKYKEHTSTSAFVGSEALWEASRSLIQKKKVLVYIGFTGIADYNLEDECSIFYNHPNWSGWLNCNSAYRLAKMLNKTLGELFQRNKVRKLLRRLKHQFSMEQFVNDIAVPMRSVVVVCQSSLELRHYIGPDCLTMDVGGVLKYNHLEWVQHRMIYKVIQ</sequence>
<dbReference type="WBParaSite" id="PEQ_0000920501-mRNA-1">
    <property type="protein sequence ID" value="PEQ_0000920501-mRNA-1"/>
    <property type="gene ID" value="PEQ_0000920501"/>
</dbReference>
<evidence type="ECO:0000313" key="2">
    <source>
        <dbReference type="WBParaSite" id="PEQ_0000920501-mRNA-1"/>
    </source>
</evidence>